<organism evidence="2 3">
    <name type="scientific">Clostridium disporicum</name>
    <dbReference type="NCBI Taxonomy" id="84024"/>
    <lineage>
        <taxon>Bacteria</taxon>
        <taxon>Bacillati</taxon>
        <taxon>Bacillota</taxon>
        <taxon>Clostridia</taxon>
        <taxon>Eubacteriales</taxon>
        <taxon>Clostridiaceae</taxon>
        <taxon>Clostridium</taxon>
    </lineage>
</organism>
<keyword evidence="1" id="KW-0812">Transmembrane</keyword>
<reference evidence="2 3" key="1">
    <citation type="submission" date="2015-09" db="EMBL/GenBank/DDBJ databases">
        <authorList>
            <consortium name="Pathogen Informatics"/>
        </authorList>
    </citation>
    <scope>NUCLEOTIDE SEQUENCE [LARGE SCALE GENOMIC DNA]</scope>
    <source>
        <strain evidence="2 3">2789STDY5834855</strain>
    </source>
</reference>
<keyword evidence="1" id="KW-1133">Transmembrane helix</keyword>
<dbReference type="AlphaFoldDB" id="A0A174F8N2"/>
<protein>
    <submittedName>
        <fullName evidence="2">Uncharacterized protein</fullName>
    </submittedName>
</protein>
<name>A0A174F8N2_9CLOT</name>
<feature type="transmembrane region" description="Helical" evidence="1">
    <location>
        <begin position="6"/>
        <end position="26"/>
    </location>
</feature>
<evidence type="ECO:0000313" key="2">
    <source>
        <dbReference type="EMBL" id="CUO45039.1"/>
    </source>
</evidence>
<sequence>MVMFMFNLIYILLGIYLIKIISIRIVRDYKKIRGKEKGELFSFRKSIVGKIKEAFSEGNNIFIYRNSKNNNKEVNNIHEEDWNLKRQDALEKAKYKCEECGNIANLGVYENNVNSSNDELIVLCKKCYEKNINAVKLHYE</sequence>
<evidence type="ECO:0000256" key="1">
    <source>
        <dbReference type="SAM" id="Phobius"/>
    </source>
</evidence>
<gene>
    <name evidence="2" type="ORF">ERS852470_02376</name>
</gene>
<accession>A0A174F8N2</accession>
<keyword evidence="1" id="KW-0472">Membrane</keyword>
<dbReference type="EMBL" id="CYZV01000025">
    <property type="protein sequence ID" value="CUO45039.1"/>
    <property type="molecule type" value="Genomic_DNA"/>
</dbReference>
<dbReference type="Proteomes" id="UP000095558">
    <property type="component" value="Unassembled WGS sequence"/>
</dbReference>
<evidence type="ECO:0000313" key="3">
    <source>
        <dbReference type="Proteomes" id="UP000095558"/>
    </source>
</evidence>
<proteinExistence type="predicted"/>